<dbReference type="AlphaFoldDB" id="A0AAD5B526"/>
<keyword evidence="2" id="KW-0677">Repeat</keyword>
<evidence type="ECO:0000313" key="4">
    <source>
        <dbReference type="EMBL" id="KAI5628681.1"/>
    </source>
</evidence>
<dbReference type="Pfam" id="PF13516">
    <property type="entry name" value="LRR_6"/>
    <property type="match status" value="2"/>
</dbReference>
<dbReference type="InterPro" id="IPR041267">
    <property type="entry name" value="NLRP_HD2"/>
</dbReference>
<name>A0AAD5B526_SILAS</name>
<dbReference type="SMART" id="SM00368">
    <property type="entry name" value="LRR_RI"/>
    <property type="match status" value="3"/>
</dbReference>
<gene>
    <name evidence="4" type="ORF">C0J50_10582</name>
</gene>
<comment type="caution">
    <text evidence="4">The sequence shown here is derived from an EMBL/GenBank/DDBJ whole genome shotgun (WGS) entry which is preliminary data.</text>
</comment>
<keyword evidence="1" id="KW-0433">Leucine-rich repeat</keyword>
<reference evidence="4" key="1">
    <citation type="submission" date="2018-07" db="EMBL/GenBank/DDBJ databases">
        <title>Comparative genomics of catfishes provides insights into carnivory and benthic adaptation.</title>
        <authorList>
            <person name="Zhang Y."/>
            <person name="Wang D."/>
            <person name="Peng Z."/>
            <person name="Zheng S."/>
            <person name="Shao F."/>
            <person name="Tao W."/>
        </authorList>
    </citation>
    <scope>NUCLEOTIDE SEQUENCE</scope>
    <source>
        <strain evidence="4">Chongqing</strain>
    </source>
</reference>
<evidence type="ECO:0000259" key="3">
    <source>
        <dbReference type="Pfam" id="PF17776"/>
    </source>
</evidence>
<sequence length="275" mass="30466">VHRSAVDQTLYSQTGHLDLFLRFLLGLSLESNRKLLHAFITQTGSSSQNKEKTVQYIKKKISTNINTEKSINLLYCLNELGDDSLVEEIQQYLKSGAQSELSPSQWSALVFVLLTSAQDLEEFDLNKYITPDEIRDEILVRVMPVIAASRKAIIRCSKITKRSGKALTSVLNSETSSLRELHLTVDTLNLSENKLEDSGVKRLSALLANPECKVKDLRLWSCGVSDEGCAALDSALRSNPSHLKDLNLSGNKVGDSGVKCLSAVLEHPHCKLEKL</sequence>
<protein>
    <submittedName>
        <fullName evidence="4">NACHT, LRR and PYD domains-containing protein 12-like</fullName>
    </submittedName>
</protein>
<dbReference type="InterPro" id="IPR001611">
    <property type="entry name" value="Leu-rich_rpt"/>
</dbReference>
<evidence type="ECO:0000256" key="2">
    <source>
        <dbReference type="ARBA" id="ARBA00022737"/>
    </source>
</evidence>
<dbReference type="PANTHER" id="PTHR24106">
    <property type="entry name" value="NACHT, LRR AND CARD DOMAINS-CONTAINING"/>
    <property type="match status" value="1"/>
</dbReference>
<dbReference type="Gene3D" id="3.80.10.10">
    <property type="entry name" value="Ribonuclease Inhibitor"/>
    <property type="match status" value="1"/>
</dbReference>
<dbReference type="EMBL" id="MU543674">
    <property type="protein sequence ID" value="KAI5628681.1"/>
    <property type="molecule type" value="Genomic_DNA"/>
</dbReference>
<dbReference type="Pfam" id="PF17776">
    <property type="entry name" value="NLRC4_HD2"/>
    <property type="match status" value="1"/>
</dbReference>
<dbReference type="SUPFAM" id="SSF52047">
    <property type="entry name" value="RNI-like"/>
    <property type="match status" value="1"/>
</dbReference>
<dbReference type="Proteomes" id="UP001205998">
    <property type="component" value="Unassembled WGS sequence"/>
</dbReference>
<proteinExistence type="predicted"/>
<dbReference type="InterPro" id="IPR051261">
    <property type="entry name" value="NLR"/>
</dbReference>
<feature type="non-terminal residue" evidence="4">
    <location>
        <position position="1"/>
    </location>
</feature>
<feature type="domain" description="NACHT LRR and PYD" evidence="3">
    <location>
        <begin position="3"/>
        <end position="88"/>
    </location>
</feature>
<accession>A0AAD5B526</accession>
<organism evidence="4 5">
    <name type="scientific">Silurus asotus</name>
    <name type="common">Amur catfish</name>
    <name type="synonym">Parasilurus asotus</name>
    <dbReference type="NCBI Taxonomy" id="30991"/>
    <lineage>
        <taxon>Eukaryota</taxon>
        <taxon>Metazoa</taxon>
        <taxon>Chordata</taxon>
        <taxon>Craniata</taxon>
        <taxon>Vertebrata</taxon>
        <taxon>Euteleostomi</taxon>
        <taxon>Actinopterygii</taxon>
        <taxon>Neopterygii</taxon>
        <taxon>Teleostei</taxon>
        <taxon>Ostariophysi</taxon>
        <taxon>Siluriformes</taxon>
        <taxon>Siluridae</taxon>
        <taxon>Silurus</taxon>
    </lineage>
</organism>
<keyword evidence="5" id="KW-1185">Reference proteome</keyword>
<evidence type="ECO:0000256" key="1">
    <source>
        <dbReference type="ARBA" id="ARBA00022614"/>
    </source>
</evidence>
<feature type="non-terminal residue" evidence="4">
    <location>
        <position position="275"/>
    </location>
</feature>
<dbReference type="InterPro" id="IPR032675">
    <property type="entry name" value="LRR_dom_sf"/>
</dbReference>
<evidence type="ECO:0000313" key="5">
    <source>
        <dbReference type="Proteomes" id="UP001205998"/>
    </source>
</evidence>